<dbReference type="InterPro" id="IPR037518">
    <property type="entry name" value="MPN"/>
</dbReference>
<dbReference type="InterPro" id="IPR020891">
    <property type="entry name" value="UPF0758_CS"/>
</dbReference>
<dbReference type="EMBL" id="JBHUHZ010000001">
    <property type="protein sequence ID" value="MFD2160792.1"/>
    <property type="molecule type" value="Genomic_DNA"/>
</dbReference>
<evidence type="ECO:0000256" key="5">
    <source>
        <dbReference type="ARBA" id="ARBA00023049"/>
    </source>
</evidence>
<evidence type="ECO:0000259" key="6">
    <source>
        <dbReference type="PROSITE" id="PS50249"/>
    </source>
</evidence>
<keyword evidence="2" id="KW-0479">Metal-binding</keyword>
<dbReference type="CDD" id="cd08071">
    <property type="entry name" value="MPN_DUF2466"/>
    <property type="match status" value="1"/>
</dbReference>
<evidence type="ECO:0000256" key="4">
    <source>
        <dbReference type="ARBA" id="ARBA00022833"/>
    </source>
</evidence>
<dbReference type="PROSITE" id="PS01302">
    <property type="entry name" value="UPF0758"/>
    <property type="match status" value="1"/>
</dbReference>
<sequence length="109" mass="11737">METIEFIETFKVMLLNRANRVLGMMEITTGGISGTVADPKVIFAAALKSTASGIILSHNHPSGSLRPSQADINLTRKLKSAGELLDIAVLDHMILTSESYFSFADEGVI</sequence>
<organism evidence="7 8">
    <name type="scientific">Paradesertivirga mongoliensis</name>
    <dbReference type="NCBI Taxonomy" id="2100740"/>
    <lineage>
        <taxon>Bacteria</taxon>
        <taxon>Pseudomonadati</taxon>
        <taxon>Bacteroidota</taxon>
        <taxon>Sphingobacteriia</taxon>
        <taxon>Sphingobacteriales</taxon>
        <taxon>Sphingobacteriaceae</taxon>
        <taxon>Paradesertivirga</taxon>
    </lineage>
</organism>
<keyword evidence="4" id="KW-0862">Zinc</keyword>
<dbReference type="Gene3D" id="3.40.140.10">
    <property type="entry name" value="Cytidine Deaminase, domain 2"/>
    <property type="match status" value="1"/>
</dbReference>
<keyword evidence="5" id="KW-0482">Metalloprotease</keyword>
<keyword evidence="8" id="KW-1185">Reference proteome</keyword>
<proteinExistence type="predicted"/>
<dbReference type="PROSITE" id="PS50249">
    <property type="entry name" value="MPN"/>
    <property type="match status" value="1"/>
</dbReference>
<dbReference type="InterPro" id="IPR025657">
    <property type="entry name" value="RadC_JAB"/>
</dbReference>
<protein>
    <submittedName>
        <fullName evidence="7">JAB domain-containing protein</fullName>
    </submittedName>
</protein>
<dbReference type="Pfam" id="PF04002">
    <property type="entry name" value="RadC"/>
    <property type="match status" value="1"/>
</dbReference>
<keyword evidence="3" id="KW-0378">Hydrolase</keyword>
<keyword evidence="1" id="KW-0645">Protease</keyword>
<evidence type="ECO:0000313" key="8">
    <source>
        <dbReference type="Proteomes" id="UP001597387"/>
    </source>
</evidence>
<gene>
    <name evidence="7" type="ORF">ACFSJU_00165</name>
</gene>
<dbReference type="RefSeq" id="WP_369414794.1">
    <property type="nucleotide sequence ID" value="NZ_JAFMZO010000002.1"/>
</dbReference>
<evidence type="ECO:0000313" key="7">
    <source>
        <dbReference type="EMBL" id="MFD2160792.1"/>
    </source>
</evidence>
<name>A0ABW4ZH15_9SPHI</name>
<accession>A0ABW4ZH15</accession>
<dbReference type="PANTHER" id="PTHR30471:SF3">
    <property type="entry name" value="UPF0758 PROTEIN YEES-RELATED"/>
    <property type="match status" value="1"/>
</dbReference>
<evidence type="ECO:0000256" key="1">
    <source>
        <dbReference type="ARBA" id="ARBA00022670"/>
    </source>
</evidence>
<evidence type="ECO:0000256" key="3">
    <source>
        <dbReference type="ARBA" id="ARBA00022801"/>
    </source>
</evidence>
<reference evidence="8" key="1">
    <citation type="journal article" date="2019" name="Int. J. Syst. Evol. Microbiol.">
        <title>The Global Catalogue of Microorganisms (GCM) 10K type strain sequencing project: providing services to taxonomists for standard genome sequencing and annotation.</title>
        <authorList>
            <consortium name="The Broad Institute Genomics Platform"/>
            <consortium name="The Broad Institute Genome Sequencing Center for Infectious Disease"/>
            <person name="Wu L."/>
            <person name="Ma J."/>
        </authorList>
    </citation>
    <scope>NUCLEOTIDE SEQUENCE [LARGE SCALE GENOMIC DNA]</scope>
    <source>
        <strain evidence="8">KCTC 42217</strain>
    </source>
</reference>
<evidence type="ECO:0000256" key="2">
    <source>
        <dbReference type="ARBA" id="ARBA00022723"/>
    </source>
</evidence>
<dbReference type="Proteomes" id="UP001597387">
    <property type="component" value="Unassembled WGS sequence"/>
</dbReference>
<dbReference type="InterPro" id="IPR001405">
    <property type="entry name" value="UPF0758"/>
</dbReference>
<feature type="domain" description="MPN" evidence="6">
    <location>
        <begin position="1"/>
        <end position="109"/>
    </location>
</feature>
<comment type="caution">
    <text evidence="7">The sequence shown here is derived from an EMBL/GenBank/DDBJ whole genome shotgun (WGS) entry which is preliminary data.</text>
</comment>
<dbReference type="PANTHER" id="PTHR30471">
    <property type="entry name" value="DNA REPAIR PROTEIN RADC"/>
    <property type="match status" value="1"/>
</dbReference>